<feature type="active site" evidence="6">
    <location>
        <position position="158"/>
    </location>
</feature>
<dbReference type="HAMAP" id="MF_00163">
    <property type="entry name" value="Pep_deformylase"/>
    <property type="match status" value="1"/>
</dbReference>
<feature type="binding site" evidence="6">
    <location>
        <position position="157"/>
    </location>
    <ligand>
        <name>Fe cation</name>
        <dbReference type="ChEBI" id="CHEBI:24875"/>
    </ligand>
</feature>
<keyword evidence="3 6" id="KW-0378">Hydrolase</keyword>
<gene>
    <name evidence="6" type="primary">def</name>
    <name evidence="7" type="ORF">SAMN04487752_0388</name>
</gene>
<dbReference type="PRINTS" id="PR01576">
    <property type="entry name" value="PDEFORMYLASE"/>
</dbReference>
<dbReference type="EMBL" id="FNJW01000008">
    <property type="protein sequence ID" value="SDQ05092.1"/>
    <property type="molecule type" value="Genomic_DNA"/>
</dbReference>
<evidence type="ECO:0000256" key="3">
    <source>
        <dbReference type="ARBA" id="ARBA00022801"/>
    </source>
</evidence>
<evidence type="ECO:0000313" key="7">
    <source>
        <dbReference type="EMBL" id="SDQ05092.1"/>
    </source>
</evidence>
<dbReference type="Pfam" id="PF01327">
    <property type="entry name" value="Pep_deformylase"/>
    <property type="match status" value="1"/>
</dbReference>
<dbReference type="SUPFAM" id="SSF56420">
    <property type="entry name" value="Peptide deformylase"/>
    <property type="match status" value="1"/>
</dbReference>
<protein>
    <recommendedName>
        <fullName evidence="6">Peptide deformylase</fullName>
        <shortName evidence="6">PDF</shortName>
        <ecNumber evidence="6">3.5.1.88</ecNumber>
    </recommendedName>
    <alternativeName>
        <fullName evidence="6">Polypeptide deformylase</fullName>
    </alternativeName>
</protein>
<dbReference type="RefSeq" id="WP_035022391.1">
    <property type="nucleotide sequence ID" value="NZ_CP084916.1"/>
</dbReference>
<comment type="function">
    <text evidence="6">Removes the formyl group from the N-terminal Met of newly synthesized proteins. Requires at least a dipeptide for an efficient rate of reaction. N-terminal L-methionine is a prerequisite for activity but the enzyme has broad specificity at other positions.</text>
</comment>
<dbReference type="GO" id="GO:0042586">
    <property type="term" value="F:peptide deformylase activity"/>
    <property type="evidence" value="ECO:0007669"/>
    <property type="project" value="UniProtKB-UniRule"/>
</dbReference>
<dbReference type="EC" id="3.5.1.88" evidence="6"/>
<sequence>MITMEDIIREGHPTLRMVAKELALPLSEEEKQLGKDMLQFLKNSQDPELAEKYNLRAGVGLAAPQLDISKRLIAVHIPGIEEGIDEPIISAVMVNPKIISHSVQNACLTEGEGCLSVDREVPGYVPRHSRITLTYFDLEGVLHKTRLKNYPAIVIQHEIDHINGIMFYDHINKEQPFKIDDDVKVIS</sequence>
<evidence type="ECO:0000256" key="2">
    <source>
        <dbReference type="ARBA" id="ARBA00022723"/>
    </source>
</evidence>
<dbReference type="PANTHER" id="PTHR10458">
    <property type="entry name" value="PEPTIDE DEFORMYLASE"/>
    <property type="match status" value="1"/>
</dbReference>
<dbReference type="GO" id="GO:0006412">
    <property type="term" value="P:translation"/>
    <property type="evidence" value="ECO:0007669"/>
    <property type="project" value="UniProtKB-UniRule"/>
</dbReference>
<dbReference type="Proteomes" id="UP000199481">
    <property type="component" value="Unassembled WGS sequence"/>
</dbReference>
<dbReference type="CDD" id="cd00487">
    <property type="entry name" value="Pep_deformylase"/>
    <property type="match status" value="1"/>
</dbReference>
<name>A0A1H0XQ85_9LACT</name>
<comment type="similarity">
    <text evidence="1 6">Belongs to the polypeptide deformylase family.</text>
</comment>
<evidence type="ECO:0000256" key="5">
    <source>
        <dbReference type="ARBA" id="ARBA00023004"/>
    </source>
</evidence>
<keyword evidence="5 6" id="KW-0408">Iron</keyword>
<proteinExistence type="inferred from homology"/>
<feature type="binding site" evidence="6">
    <location>
        <position position="161"/>
    </location>
    <ligand>
        <name>Fe cation</name>
        <dbReference type="ChEBI" id="CHEBI:24875"/>
    </ligand>
</feature>
<comment type="cofactor">
    <cofactor evidence="6">
        <name>Fe(2+)</name>
        <dbReference type="ChEBI" id="CHEBI:29033"/>
    </cofactor>
    <text evidence="6">Binds 1 Fe(2+) ion.</text>
</comment>
<keyword evidence="2 6" id="KW-0479">Metal-binding</keyword>
<evidence type="ECO:0000256" key="4">
    <source>
        <dbReference type="ARBA" id="ARBA00022917"/>
    </source>
</evidence>
<dbReference type="GO" id="GO:0046872">
    <property type="term" value="F:metal ion binding"/>
    <property type="evidence" value="ECO:0007669"/>
    <property type="project" value="UniProtKB-KW"/>
</dbReference>
<feature type="binding site" evidence="6">
    <location>
        <position position="114"/>
    </location>
    <ligand>
        <name>Fe cation</name>
        <dbReference type="ChEBI" id="CHEBI:24875"/>
    </ligand>
</feature>
<dbReference type="AlphaFoldDB" id="A0A1H0XQ85"/>
<accession>A0A1H0XQ85</accession>
<dbReference type="InterPro" id="IPR023635">
    <property type="entry name" value="Peptide_deformylase"/>
</dbReference>
<keyword evidence="8" id="KW-1185">Reference proteome</keyword>
<organism evidence="7 8">
    <name type="scientific">Carnobacterium viridans</name>
    <dbReference type="NCBI Taxonomy" id="174587"/>
    <lineage>
        <taxon>Bacteria</taxon>
        <taxon>Bacillati</taxon>
        <taxon>Bacillota</taxon>
        <taxon>Bacilli</taxon>
        <taxon>Lactobacillales</taxon>
        <taxon>Carnobacteriaceae</taxon>
        <taxon>Carnobacterium</taxon>
    </lineage>
</organism>
<dbReference type="FunFam" id="3.90.45.10:FF:000002">
    <property type="entry name" value="Peptide deformylase"/>
    <property type="match status" value="1"/>
</dbReference>
<dbReference type="Gene3D" id="3.90.45.10">
    <property type="entry name" value="Peptide deformylase"/>
    <property type="match status" value="1"/>
</dbReference>
<reference evidence="8" key="1">
    <citation type="submission" date="2016-10" db="EMBL/GenBank/DDBJ databases">
        <authorList>
            <person name="Varghese N."/>
            <person name="Submissions S."/>
        </authorList>
    </citation>
    <scope>NUCLEOTIDE SEQUENCE [LARGE SCALE GENOMIC DNA]</scope>
    <source>
        <strain evidence="8">MPL-11</strain>
    </source>
</reference>
<dbReference type="PANTHER" id="PTHR10458:SF8">
    <property type="entry name" value="PEPTIDE DEFORMYLASE 2"/>
    <property type="match status" value="1"/>
</dbReference>
<evidence type="ECO:0000256" key="1">
    <source>
        <dbReference type="ARBA" id="ARBA00010759"/>
    </source>
</evidence>
<dbReference type="NCBIfam" id="TIGR00079">
    <property type="entry name" value="pept_deformyl"/>
    <property type="match status" value="1"/>
</dbReference>
<dbReference type="InterPro" id="IPR036821">
    <property type="entry name" value="Peptide_deformylase_sf"/>
</dbReference>
<evidence type="ECO:0000313" key="8">
    <source>
        <dbReference type="Proteomes" id="UP000199481"/>
    </source>
</evidence>
<keyword evidence="4 6" id="KW-0648">Protein biosynthesis</keyword>
<evidence type="ECO:0000256" key="6">
    <source>
        <dbReference type="HAMAP-Rule" id="MF_00163"/>
    </source>
</evidence>
<comment type="catalytic activity">
    <reaction evidence="6">
        <text>N-terminal N-formyl-L-methionyl-[peptide] + H2O = N-terminal L-methionyl-[peptide] + formate</text>
        <dbReference type="Rhea" id="RHEA:24420"/>
        <dbReference type="Rhea" id="RHEA-COMP:10639"/>
        <dbReference type="Rhea" id="RHEA-COMP:10640"/>
        <dbReference type="ChEBI" id="CHEBI:15377"/>
        <dbReference type="ChEBI" id="CHEBI:15740"/>
        <dbReference type="ChEBI" id="CHEBI:49298"/>
        <dbReference type="ChEBI" id="CHEBI:64731"/>
        <dbReference type="EC" id="3.5.1.88"/>
    </reaction>
</comment>
<dbReference type="OrthoDB" id="9784988at2"/>
<dbReference type="PIRSF" id="PIRSF004749">
    <property type="entry name" value="Pep_def"/>
    <property type="match status" value="1"/>
</dbReference>